<evidence type="ECO:0000256" key="5">
    <source>
        <dbReference type="ARBA" id="ARBA00022723"/>
    </source>
</evidence>
<keyword evidence="9" id="KW-0482">Metalloprotease</keyword>
<evidence type="ECO:0000256" key="6">
    <source>
        <dbReference type="ARBA" id="ARBA00022801"/>
    </source>
</evidence>
<evidence type="ECO:0000256" key="8">
    <source>
        <dbReference type="ARBA" id="ARBA00022989"/>
    </source>
</evidence>
<comment type="caution">
    <text evidence="13">The sequence shown here is derived from an EMBL/GenBank/DDBJ whole genome shotgun (WGS) entry which is preliminary data.</text>
</comment>
<evidence type="ECO:0000256" key="3">
    <source>
        <dbReference type="ARBA" id="ARBA00022670"/>
    </source>
</evidence>
<accession>J2JK66</accession>
<feature type="transmembrane region" description="Helical" evidence="11">
    <location>
        <begin position="20"/>
        <end position="44"/>
    </location>
</feature>
<dbReference type="Proteomes" id="UP000007509">
    <property type="component" value="Unassembled WGS sequence"/>
</dbReference>
<sequence length="683" mass="79317">MTDNLPKISSAYKTKLTSAIISVSIFFLLYFVLILVSLLLIFLLGYGAIKILMIKLGYFSFIAAIGLFSIGIFVFIFLVKFIFSKNHYSTRHLIEITPKHQPELFAIIDEIVSETKVQKPKKVFLSPDVNASVSYNSVFWSMFLPVKKNLTIGMGLINSTSVGELKSILAHEFGHFSQRSMKVGGYVSQAEKIIFETVYNNKDYENFILNGTGYAAFKFFGMISVGFINVFQYILKSVSNFLFKNHASLQREMEYHADAIATFITNPKEQASSLLRLELSDAAFNYSFNFYISSEQKYLPENLYKNQAALMKIFSERNNHPYENGLPKVDVEDLKRYNKTKIEIEDQWSSHPEVAKRVEMIWKNTTQNCPENHELAKNIIRGFDEICKSLTSKYLTLHSIKNVGEVIEDNDKFLALYNEKYPYYEMDSKFNGYYERHNPILENVESLINKSDSHGLADCFSDKKVSLVYEKVGIENDLLTLNQLVANPKVLKTFKYNGKLYKGNEAEILLPRVTKELETVKAELEENDQEIFQYFYNKADDQNKEILLNKYKKIAVIDREYDEFNQSINQFITHLQFMTVQLPFEEIRKHRATLLSQEKPFKQKLNEFIETSGYKDLLSEEHKNQLKPFINSEYIYFNNDRYLQTEVDSVFSLVNEYQVILNKTYTDFKLELLDFQAGLDKAS</sequence>
<feature type="domain" description="Peptidase M48" evidence="12">
    <location>
        <begin position="98"/>
        <end position="361"/>
    </location>
</feature>
<keyword evidence="6" id="KW-0378">Hydrolase</keyword>
<dbReference type="GO" id="GO:0006508">
    <property type="term" value="P:proteolysis"/>
    <property type="evidence" value="ECO:0007669"/>
    <property type="project" value="UniProtKB-KW"/>
</dbReference>
<proteinExistence type="predicted"/>
<dbReference type="PANTHER" id="PTHR43221">
    <property type="entry name" value="PROTEASE HTPX"/>
    <property type="match status" value="1"/>
</dbReference>
<keyword evidence="14" id="KW-1185">Reference proteome</keyword>
<dbReference type="OrthoDB" id="9789270at2"/>
<evidence type="ECO:0000313" key="14">
    <source>
        <dbReference type="Proteomes" id="UP000007509"/>
    </source>
</evidence>
<reference evidence="13 14" key="1">
    <citation type="journal article" date="2012" name="J. Bacteriol.">
        <title>Twenty-one genome sequences from Pseudomonas species and 19 genome sequences from diverse bacteria isolated from the rhizosphere and endosphere of Populus deltoides.</title>
        <authorList>
            <person name="Brown S.D."/>
            <person name="Utturkar S.M."/>
            <person name="Klingeman D.M."/>
            <person name="Johnson C.M."/>
            <person name="Martin S.L."/>
            <person name="Land M.L."/>
            <person name="Lu T.Y."/>
            <person name="Schadt C.W."/>
            <person name="Doktycz M.J."/>
            <person name="Pelletier D.A."/>
        </authorList>
    </citation>
    <scope>NUCLEOTIDE SEQUENCE [LARGE SCALE GENOMIC DNA]</scope>
    <source>
        <strain evidence="13 14">CF314</strain>
    </source>
</reference>
<evidence type="ECO:0000259" key="12">
    <source>
        <dbReference type="Pfam" id="PF01435"/>
    </source>
</evidence>
<dbReference type="PANTHER" id="PTHR43221:SF2">
    <property type="entry name" value="PROTEASE HTPX HOMOLOG"/>
    <property type="match status" value="1"/>
</dbReference>
<evidence type="ECO:0000256" key="11">
    <source>
        <dbReference type="SAM" id="Phobius"/>
    </source>
</evidence>
<keyword evidence="10 11" id="KW-0472">Membrane</keyword>
<evidence type="ECO:0000256" key="4">
    <source>
        <dbReference type="ARBA" id="ARBA00022692"/>
    </source>
</evidence>
<dbReference type="AlphaFoldDB" id="J2JK66"/>
<protein>
    <submittedName>
        <fullName evidence="13">Zn-dependent protease with chaperone function</fullName>
    </submittedName>
</protein>
<gene>
    <name evidence="13" type="ORF">PMI13_03813</name>
</gene>
<dbReference type="InterPro" id="IPR050083">
    <property type="entry name" value="HtpX_protease"/>
</dbReference>
<dbReference type="EMBL" id="AKJY01000101">
    <property type="protein sequence ID" value="EJL68285.1"/>
    <property type="molecule type" value="Genomic_DNA"/>
</dbReference>
<evidence type="ECO:0000256" key="1">
    <source>
        <dbReference type="ARBA" id="ARBA00001947"/>
    </source>
</evidence>
<dbReference type="RefSeq" id="WP_007846622.1">
    <property type="nucleotide sequence ID" value="NZ_AKJY01000101.1"/>
</dbReference>
<feature type="transmembrane region" description="Helical" evidence="11">
    <location>
        <begin position="56"/>
        <end position="83"/>
    </location>
</feature>
<evidence type="ECO:0000313" key="13">
    <source>
        <dbReference type="EMBL" id="EJL68285.1"/>
    </source>
</evidence>
<keyword evidence="4 11" id="KW-0812">Transmembrane</keyword>
<keyword evidence="8 11" id="KW-1133">Transmembrane helix</keyword>
<dbReference type="InterPro" id="IPR001915">
    <property type="entry name" value="Peptidase_M48"/>
</dbReference>
<dbReference type="Gene3D" id="3.30.2010.10">
    <property type="entry name" value="Metalloproteases ('zincins'), catalytic domain"/>
    <property type="match status" value="1"/>
</dbReference>
<dbReference type="Pfam" id="PF01435">
    <property type="entry name" value="Peptidase_M48"/>
    <property type="match status" value="1"/>
</dbReference>
<evidence type="ECO:0000256" key="10">
    <source>
        <dbReference type="ARBA" id="ARBA00023136"/>
    </source>
</evidence>
<name>J2JK66_9FLAO</name>
<keyword evidence="3 13" id="KW-0645">Protease</keyword>
<comment type="cofactor">
    <cofactor evidence="1">
        <name>Zn(2+)</name>
        <dbReference type="ChEBI" id="CHEBI:29105"/>
    </cofactor>
</comment>
<evidence type="ECO:0000256" key="9">
    <source>
        <dbReference type="ARBA" id="ARBA00023049"/>
    </source>
</evidence>
<keyword evidence="7" id="KW-0862">Zinc</keyword>
<dbReference type="CDD" id="cd07328">
    <property type="entry name" value="M48_Ste24p_like"/>
    <property type="match status" value="1"/>
</dbReference>
<dbReference type="GO" id="GO:0004222">
    <property type="term" value="F:metalloendopeptidase activity"/>
    <property type="evidence" value="ECO:0007669"/>
    <property type="project" value="InterPro"/>
</dbReference>
<evidence type="ECO:0000256" key="7">
    <source>
        <dbReference type="ARBA" id="ARBA00022833"/>
    </source>
</evidence>
<keyword evidence="5" id="KW-0479">Metal-binding</keyword>
<organism evidence="13 14">
    <name type="scientific">Chryseobacterium populi</name>
    <dbReference type="NCBI Taxonomy" id="1144316"/>
    <lineage>
        <taxon>Bacteria</taxon>
        <taxon>Pseudomonadati</taxon>
        <taxon>Bacteroidota</taxon>
        <taxon>Flavobacteriia</taxon>
        <taxon>Flavobacteriales</taxon>
        <taxon>Weeksellaceae</taxon>
        <taxon>Chryseobacterium group</taxon>
        <taxon>Chryseobacterium</taxon>
    </lineage>
</organism>
<evidence type="ECO:0000256" key="2">
    <source>
        <dbReference type="ARBA" id="ARBA00022475"/>
    </source>
</evidence>
<dbReference type="PATRIC" id="fig|1144316.3.peg.3833"/>
<dbReference type="GO" id="GO:0046872">
    <property type="term" value="F:metal ion binding"/>
    <property type="evidence" value="ECO:0007669"/>
    <property type="project" value="UniProtKB-KW"/>
</dbReference>
<keyword evidence="2" id="KW-1003">Cell membrane</keyword>